<reference evidence="1 2" key="1">
    <citation type="journal article" date="2021" name="Hortic Res">
        <title>High-quality reference genome and annotation aids understanding of berry development for evergreen blueberry (Vaccinium darrowii).</title>
        <authorList>
            <person name="Yu J."/>
            <person name="Hulse-Kemp A.M."/>
            <person name="Babiker E."/>
            <person name="Staton M."/>
        </authorList>
    </citation>
    <scope>NUCLEOTIDE SEQUENCE [LARGE SCALE GENOMIC DNA]</scope>
    <source>
        <strain evidence="2">cv. NJ 8807/NJ 8810</strain>
        <tissue evidence="1">Young leaf</tissue>
    </source>
</reference>
<organism evidence="1 2">
    <name type="scientific">Vaccinium darrowii</name>
    <dbReference type="NCBI Taxonomy" id="229202"/>
    <lineage>
        <taxon>Eukaryota</taxon>
        <taxon>Viridiplantae</taxon>
        <taxon>Streptophyta</taxon>
        <taxon>Embryophyta</taxon>
        <taxon>Tracheophyta</taxon>
        <taxon>Spermatophyta</taxon>
        <taxon>Magnoliopsida</taxon>
        <taxon>eudicotyledons</taxon>
        <taxon>Gunneridae</taxon>
        <taxon>Pentapetalae</taxon>
        <taxon>asterids</taxon>
        <taxon>Ericales</taxon>
        <taxon>Ericaceae</taxon>
        <taxon>Vaccinioideae</taxon>
        <taxon>Vaccinieae</taxon>
        <taxon>Vaccinium</taxon>
    </lineage>
</organism>
<keyword evidence="2" id="KW-1185">Reference proteome</keyword>
<accession>A0ACB7XH90</accession>
<dbReference type="Proteomes" id="UP000828048">
    <property type="component" value="Chromosome 10"/>
</dbReference>
<sequence>MATLKSDQLNQLKEIFNRFDMDSDGSLTQLELAALLRALGIKPTGDQLHSLLSNMDSNGNGSIEFDELIEALLPDLTTEEILINQDQLAEVFKSFDRDGNGYITAAEMAGAMAKMGHPMTYKELSEMMREADTNGDGVISFHEFANIMGRSAVDFLGLTVS</sequence>
<evidence type="ECO:0000313" key="2">
    <source>
        <dbReference type="Proteomes" id="UP000828048"/>
    </source>
</evidence>
<name>A0ACB7XH90_9ERIC</name>
<evidence type="ECO:0000313" key="1">
    <source>
        <dbReference type="EMBL" id="KAH7839748.1"/>
    </source>
</evidence>
<dbReference type="EMBL" id="CM037160">
    <property type="protein sequence ID" value="KAH7839748.1"/>
    <property type="molecule type" value="Genomic_DNA"/>
</dbReference>
<proteinExistence type="predicted"/>
<comment type="caution">
    <text evidence="1">The sequence shown here is derived from an EMBL/GenBank/DDBJ whole genome shotgun (WGS) entry which is preliminary data.</text>
</comment>
<protein>
    <submittedName>
        <fullName evidence="1">Uncharacterized protein</fullName>
    </submittedName>
</protein>
<gene>
    <name evidence="1" type="ORF">Vadar_008243</name>
</gene>